<accession>A0A1S7DU97</accession>
<dbReference type="EMBL" id="CP011859">
    <property type="protein sequence ID" value="AQY22690.1"/>
    <property type="molecule type" value="Genomic_DNA"/>
</dbReference>
<evidence type="ECO:0000313" key="2">
    <source>
        <dbReference type="Proteomes" id="UP000189883"/>
    </source>
</evidence>
<protein>
    <submittedName>
        <fullName evidence="1">Uncharacterized protein</fullName>
    </submittedName>
</protein>
<name>A0A1S7DU97_RIEAN</name>
<dbReference type="AlphaFoldDB" id="A0A1S7DU97"/>
<dbReference type="RefSeq" id="WP_079207842.1">
    <property type="nucleotide sequence ID" value="NZ_CP011859.1"/>
</dbReference>
<evidence type="ECO:0000313" key="1">
    <source>
        <dbReference type="EMBL" id="AQY22690.1"/>
    </source>
</evidence>
<reference evidence="1 2" key="1">
    <citation type="submission" date="2015-06" db="EMBL/GenBank/DDBJ databases">
        <title>R. anatipestifer strain HXb2 is the most virulent strain so far, and the genome sequence would help us uncover the pathogenesis.</title>
        <authorList>
            <person name="Hu Q."/>
            <person name="Qi J."/>
            <person name="Bo H."/>
            <person name="Liu G."/>
            <person name="Tao M."/>
            <person name="Ding Y."/>
            <person name="Xue Y."/>
        </authorList>
    </citation>
    <scope>NUCLEOTIDE SEQUENCE [LARGE SCALE GENOMIC DNA]</scope>
    <source>
        <strain evidence="1 2">HXb2</strain>
    </source>
</reference>
<sequence length="87" mass="10028">MEKSKNILQAEFTQELADWVRDCKDYGDAFPGIKRTLFEMIEGIPEMNNIMNPELMSILLKQALRLSFIISDNIDTVSEFIKLNTEA</sequence>
<proteinExistence type="predicted"/>
<organism evidence="1 2">
    <name type="scientific">Riemerella anatipestifer</name>
    <name type="common">Moraxella anatipestifer</name>
    <dbReference type="NCBI Taxonomy" id="34085"/>
    <lineage>
        <taxon>Bacteria</taxon>
        <taxon>Pseudomonadati</taxon>
        <taxon>Bacteroidota</taxon>
        <taxon>Flavobacteriia</taxon>
        <taxon>Flavobacteriales</taxon>
        <taxon>Weeksellaceae</taxon>
        <taxon>Riemerella</taxon>
    </lineage>
</organism>
<dbReference type="Proteomes" id="UP000189883">
    <property type="component" value="Chromosome"/>
</dbReference>
<gene>
    <name evidence="1" type="ORF">AB406_1748</name>
</gene>